<dbReference type="GO" id="GO:0004822">
    <property type="term" value="F:isoleucine-tRNA ligase activity"/>
    <property type="evidence" value="ECO:0007669"/>
    <property type="project" value="UniProtKB-EC"/>
</dbReference>
<dbReference type="GO" id="GO:0005524">
    <property type="term" value="F:ATP binding"/>
    <property type="evidence" value="ECO:0007669"/>
    <property type="project" value="UniProtKB-KW"/>
</dbReference>
<dbReference type="PANTHER" id="PTHR42780:SF1">
    <property type="entry name" value="ISOLEUCINE--TRNA LIGASE, CYTOPLASMIC"/>
    <property type="match status" value="1"/>
</dbReference>
<dbReference type="GO" id="GO:0005737">
    <property type="term" value="C:cytoplasm"/>
    <property type="evidence" value="ECO:0007669"/>
    <property type="project" value="UniProtKB-SubCell"/>
</dbReference>
<evidence type="ECO:0000313" key="17">
    <source>
        <dbReference type="EMBL" id="KAF2275368.1"/>
    </source>
</evidence>
<keyword evidence="18" id="KW-1185">Reference proteome</keyword>
<dbReference type="GeneID" id="54551746"/>
<dbReference type="Proteomes" id="UP000800097">
    <property type="component" value="Unassembled WGS sequence"/>
</dbReference>
<dbReference type="CDD" id="cd07961">
    <property type="entry name" value="Anticodon_Ia_Ile_ABEc"/>
    <property type="match status" value="1"/>
</dbReference>
<keyword evidence="9 13" id="KW-0030">Aminoacyl-tRNA synthetase</keyword>
<evidence type="ECO:0000259" key="15">
    <source>
        <dbReference type="Pfam" id="PF00133"/>
    </source>
</evidence>
<dbReference type="SUPFAM" id="SSF47323">
    <property type="entry name" value="Anticodon-binding domain of a subclass of class I aminoacyl-tRNA synthetases"/>
    <property type="match status" value="1"/>
</dbReference>
<dbReference type="PRINTS" id="PR00984">
    <property type="entry name" value="TRNASYNTHILE"/>
</dbReference>
<evidence type="ECO:0000256" key="7">
    <source>
        <dbReference type="ARBA" id="ARBA00022840"/>
    </source>
</evidence>
<dbReference type="InterPro" id="IPR014729">
    <property type="entry name" value="Rossmann-like_a/b/a_fold"/>
</dbReference>
<dbReference type="AlphaFoldDB" id="A0A6A6JHC7"/>
<dbReference type="EMBL" id="ML986497">
    <property type="protein sequence ID" value="KAF2275368.1"/>
    <property type="molecule type" value="Genomic_DNA"/>
</dbReference>
<proteinExistence type="inferred from homology"/>
<dbReference type="InterPro" id="IPR023586">
    <property type="entry name" value="Ile-tRNA-ligase_type2"/>
</dbReference>
<dbReference type="InterPro" id="IPR009080">
    <property type="entry name" value="tRNAsynth_Ia_anticodon-bd"/>
</dbReference>
<keyword evidence="4" id="KW-0963">Cytoplasm</keyword>
<evidence type="ECO:0000256" key="10">
    <source>
        <dbReference type="ARBA" id="ARBA00032665"/>
    </source>
</evidence>
<dbReference type="HAMAP" id="MF_02003">
    <property type="entry name" value="Ile_tRNA_synth_type2"/>
    <property type="match status" value="1"/>
</dbReference>
<comment type="similarity">
    <text evidence="2 13">Belongs to the class-I aminoacyl-tRNA synthetase family.</text>
</comment>
<dbReference type="GO" id="GO:0006428">
    <property type="term" value="P:isoleucyl-tRNA aminoacylation"/>
    <property type="evidence" value="ECO:0007669"/>
    <property type="project" value="InterPro"/>
</dbReference>
<feature type="compositionally biased region" description="Polar residues" evidence="14">
    <location>
        <begin position="13"/>
        <end position="22"/>
    </location>
</feature>
<evidence type="ECO:0000256" key="11">
    <source>
        <dbReference type="ARBA" id="ARBA00048359"/>
    </source>
</evidence>
<evidence type="ECO:0000256" key="4">
    <source>
        <dbReference type="ARBA" id="ARBA00022490"/>
    </source>
</evidence>
<dbReference type="SUPFAM" id="SSF50677">
    <property type="entry name" value="ValRS/IleRS/LeuRS editing domain"/>
    <property type="match status" value="1"/>
</dbReference>
<accession>A0A6A6JHC7</accession>
<dbReference type="OrthoDB" id="1706657at2759"/>
<dbReference type="SUPFAM" id="SSF52374">
    <property type="entry name" value="Nucleotidylyl transferase"/>
    <property type="match status" value="1"/>
</dbReference>
<evidence type="ECO:0000256" key="3">
    <source>
        <dbReference type="ARBA" id="ARBA00013165"/>
    </source>
</evidence>
<keyword evidence="7 13" id="KW-0067">ATP-binding</keyword>
<dbReference type="PROSITE" id="PS00178">
    <property type="entry name" value="AA_TRNA_LIGASE_I"/>
    <property type="match status" value="1"/>
</dbReference>
<comment type="subcellular location">
    <subcellularLocation>
        <location evidence="1">Cytoplasm</location>
    </subcellularLocation>
</comment>
<feature type="domain" description="Aminoacyl-tRNA synthetase class Ia" evidence="15">
    <location>
        <begin position="45"/>
        <end position="669"/>
    </location>
</feature>
<keyword evidence="6 13" id="KW-0547">Nucleotide-binding</keyword>
<dbReference type="GO" id="GO:0002161">
    <property type="term" value="F:aminoacyl-tRNA deacylase activity"/>
    <property type="evidence" value="ECO:0007669"/>
    <property type="project" value="InterPro"/>
</dbReference>
<dbReference type="Pfam" id="PF19302">
    <property type="entry name" value="DUF5915"/>
    <property type="match status" value="1"/>
</dbReference>
<protein>
    <recommendedName>
        <fullName evidence="12">Isoleucine--tRNA ligase, cytoplasmic</fullName>
        <ecNumber evidence="3">6.1.1.5</ecNumber>
    </recommendedName>
    <alternativeName>
        <fullName evidence="10">Isoleucyl-tRNA synthetase</fullName>
    </alternativeName>
</protein>
<dbReference type="InterPro" id="IPR009008">
    <property type="entry name" value="Val/Leu/Ile-tRNA-synth_edit"/>
</dbReference>
<dbReference type="InterPro" id="IPR033709">
    <property type="entry name" value="Anticodon_Ile_ABEc"/>
</dbReference>
<evidence type="ECO:0000256" key="9">
    <source>
        <dbReference type="ARBA" id="ARBA00023146"/>
    </source>
</evidence>
<dbReference type="FunFam" id="3.40.50.620:FF:000050">
    <property type="entry name" value="Isoleucyl-tRNA synthetase,cytoplasmic"/>
    <property type="match status" value="1"/>
</dbReference>
<dbReference type="InterPro" id="IPR002300">
    <property type="entry name" value="aa-tRNA-synth_Ia"/>
</dbReference>
<dbReference type="RefSeq" id="XP_033652907.1">
    <property type="nucleotide sequence ID" value="XM_033798571.1"/>
</dbReference>
<evidence type="ECO:0000256" key="5">
    <source>
        <dbReference type="ARBA" id="ARBA00022598"/>
    </source>
</evidence>
<dbReference type="FunFam" id="3.90.740.10:FF:000044">
    <property type="entry name" value="Isoleucine--tRNA ligase"/>
    <property type="match status" value="1"/>
</dbReference>
<evidence type="ECO:0000256" key="6">
    <source>
        <dbReference type="ARBA" id="ARBA00022741"/>
    </source>
</evidence>
<evidence type="ECO:0000259" key="16">
    <source>
        <dbReference type="Pfam" id="PF08264"/>
    </source>
</evidence>
<evidence type="ECO:0000256" key="12">
    <source>
        <dbReference type="ARBA" id="ARBA00069879"/>
    </source>
</evidence>
<evidence type="ECO:0000256" key="13">
    <source>
        <dbReference type="RuleBase" id="RU363035"/>
    </source>
</evidence>
<dbReference type="PANTHER" id="PTHR42780">
    <property type="entry name" value="SOLEUCYL-TRNA SYNTHETASE"/>
    <property type="match status" value="1"/>
</dbReference>
<evidence type="ECO:0000256" key="14">
    <source>
        <dbReference type="SAM" id="MobiDB-lite"/>
    </source>
</evidence>
<dbReference type="FunFam" id="1.10.730.10:FF:000004">
    <property type="entry name" value="Isoleucyl-tRNA synthetase, cytoplasmic"/>
    <property type="match status" value="1"/>
</dbReference>
<dbReference type="FunFam" id="3.40.50.620:FF:000023">
    <property type="entry name" value="Isoleucyl-tRNA synthetase,cytoplasmic"/>
    <property type="match status" value="1"/>
</dbReference>
<feature type="domain" description="Methionyl/Valyl/Leucyl/Isoleucyl-tRNA synthetase anticodon-binding" evidence="16">
    <location>
        <begin position="724"/>
        <end position="879"/>
    </location>
</feature>
<dbReference type="InterPro" id="IPR001412">
    <property type="entry name" value="aa-tRNA-synth_I_CS"/>
</dbReference>
<keyword evidence="8 13" id="KW-0648">Protein biosynthesis</keyword>
<evidence type="ECO:0000313" key="18">
    <source>
        <dbReference type="Proteomes" id="UP000800097"/>
    </source>
</evidence>
<comment type="catalytic activity">
    <reaction evidence="11">
        <text>tRNA(Ile) + L-isoleucine + ATP = L-isoleucyl-tRNA(Ile) + AMP + diphosphate</text>
        <dbReference type="Rhea" id="RHEA:11060"/>
        <dbReference type="Rhea" id="RHEA-COMP:9666"/>
        <dbReference type="Rhea" id="RHEA-COMP:9695"/>
        <dbReference type="ChEBI" id="CHEBI:30616"/>
        <dbReference type="ChEBI" id="CHEBI:33019"/>
        <dbReference type="ChEBI" id="CHEBI:58045"/>
        <dbReference type="ChEBI" id="CHEBI:78442"/>
        <dbReference type="ChEBI" id="CHEBI:78528"/>
        <dbReference type="ChEBI" id="CHEBI:456215"/>
        <dbReference type="EC" id="6.1.1.5"/>
    </reaction>
</comment>
<evidence type="ECO:0000256" key="2">
    <source>
        <dbReference type="ARBA" id="ARBA00005594"/>
    </source>
</evidence>
<dbReference type="EC" id="6.1.1.5" evidence="3"/>
<dbReference type="Gene3D" id="3.40.50.620">
    <property type="entry name" value="HUPs"/>
    <property type="match status" value="2"/>
</dbReference>
<dbReference type="CDD" id="cd00818">
    <property type="entry name" value="IleRS_core"/>
    <property type="match status" value="1"/>
</dbReference>
<dbReference type="InterPro" id="IPR002301">
    <property type="entry name" value="Ile-tRNA-ligase"/>
</dbReference>
<organism evidence="17 18">
    <name type="scientific">Westerdykella ornata</name>
    <dbReference type="NCBI Taxonomy" id="318751"/>
    <lineage>
        <taxon>Eukaryota</taxon>
        <taxon>Fungi</taxon>
        <taxon>Dikarya</taxon>
        <taxon>Ascomycota</taxon>
        <taxon>Pezizomycotina</taxon>
        <taxon>Dothideomycetes</taxon>
        <taxon>Pleosporomycetidae</taxon>
        <taxon>Pleosporales</taxon>
        <taxon>Sporormiaceae</taxon>
        <taxon>Westerdykella</taxon>
    </lineage>
</organism>
<evidence type="ECO:0000256" key="1">
    <source>
        <dbReference type="ARBA" id="ARBA00004496"/>
    </source>
</evidence>
<sequence length="1112" mass="128381">MTQPPLPHESSVSRKTSTPPHRRQNIVSSTFAAMSIDFPKEEERILARWKEIDAFLRQVELSKGKKPYTFYDGPPFATGLPHYGHLLASTIKDIIPRYWSMKGHYVERRFGWDTHGVPIEYEIDKELGMSGRDAVRELGIAKYNEKCRAIVMRYASEWRHTIDRLGRWIDFDRDYKTMDPKFMETEWWVFKRLFDKGAVYRGFKVMPYSMALGTPLSNFEASQNYKDVQDPAVVVSFPLVDDPTTSFLAWTTTPWTLPSNTALAAHPDFEYIKILDEASGKHYILLEALLGTLYKDPKKAKFKIVQKYKGKDMLGWRYEPLFDYFYEEFKDVGFRLVNATYVTADSGVGIVHQAPAFGEEDYKVAVEYGIVTEDRPPVNPVDDQGCFTSAVRDFAGQNVKKADKNIIKHLKALGRLVVDSQLTHSYPFCWRSDTPLIYRAVPSWFIKIQDIIPQMLEGIQETHWVPSFVKEKRFANWIMNSPDWAVSRNRFWGTPLPVWVSDDMKEVVCVGSIEELKRLSGYEGEITDLHRDKIDDITIPSKQGKGVLRRSPEVFDCWFESGSMPYGSAHYPFENVEQFEKSFPGDFVAEGLDQTRGWFYTLTVLGTHLFGKLPFKNCVVNGIVLAEDGKKMSKRLKNYPDPLLIMNNYGSDALRLYLINSPVVRAETLRFKEAGVREVVSKVLLPLWNSYQFFEQQVALLKKVADLHFVFDPSAEKENTNVLDRWILASCQSLLKFVNEEMNGYRLYTVVPRLLTLIDNTTNWYIKLNRRRLKGEYGLKDTTHALNTLFEVLYTLCRGLAPFTPFITDNIYLRLLPHIPKELRAEDDRSVHFLPFPEVREELFDEVVERQFKRMQAVIDLGRISRDRANKGLKIPLKTLVVIHPDQEYLDDIKSLETYIQEELNVRDLILSNDEDKYNVQYSVSADFPVLGKKLKKDAVKVKKALPTLKTEDIKGFLKSGEILVDGIRLEREDLIVKRGLAKDNSNKDQEFNTDDDVLIILDVASYPELEQEGLAREIIRRVQVLRKKAGLVPTDDVGMEYRVLSDPDNIGLEAAFENQKALFEKSLRRNVDKHVITELEGKIPEGKQEEVIVEEEQELHKATFLLRFVKL</sequence>
<dbReference type="GO" id="GO:0000049">
    <property type="term" value="F:tRNA binding"/>
    <property type="evidence" value="ECO:0007669"/>
    <property type="project" value="InterPro"/>
</dbReference>
<evidence type="ECO:0000256" key="8">
    <source>
        <dbReference type="ARBA" id="ARBA00022917"/>
    </source>
</evidence>
<name>A0A6A6JHC7_WESOR</name>
<feature type="region of interest" description="Disordered" evidence="14">
    <location>
        <begin position="1"/>
        <end position="22"/>
    </location>
</feature>
<keyword evidence="5 13" id="KW-0436">Ligase</keyword>
<dbReference type="Pfam" id="PF08264">
    <property type="entry name" value="Anticodon_1"/>
    <property type="match status" value="1"/>
</dbReference>
<dbReference type="Gene3D" id="1.10.730.10">
    <property type="entry name" value="Isoleucyl-tRNA Synthetase, Domain 1"/>
    <property type="match status" value="1"/>
</dbReference>
<reference evidence="17" key="1">
    <citation type="journal article" date="2020" name="Stud. Mycol.">
        <title>101 Dothideomycetes genomes: a test case for predicting lifestyles and emergence of pathogens.</title>
        <authorList>
            <person name="Haridas S."/>
            <person name="Albert R."/>
            <person name="Binder M."/>
            <person name="Bloem J."/>
            <person name="Labutti K."/>
            <person name="Salamov A."/>
            <person name="Andreopoulos B."/>
            <person name="Baker S."/>
            <person name="Barry K."/>
            <person name="Bills G."/>
            <person name="Bluhm B."/>
            <person name="Cannon C."/>
            <person name="Castanera R."/>
            <person name="Culley D."/>
            <person name="Daum C."/>
            <person name="Ezra D."/>
            <person name="Gonzalez J."/>
            <person name="Henrissat B."/>
            <person name="Kuo A."/>
            <person name="Liang C."/>
            <person name="Lipzen A."/>
            <person name="Lutzoni F."/>
            <person name="Magnuson J."/>
            <person name="Mondo S."/>
            <person name="Nolan M."/>
            <person name="Ohm R."/>
            <person name="Pangilinan J."/>
            <person name="Park H.-J."/>
            <person name="Ramirez L."/>
            <person name="Alfaro M."/>
            <person name="Sun H."/>
            <person name="Tritt A."/>
            <person name="Yoshinaga Y."/>
            <person name="Zwiers L.-H."/>
            <person name="Turgeon B."/>
            <person name="Goodwin S."/>
            <person name="Spatafora J."/>
            <person name="Crous P."/>
            <person name="Grigoriev I."/>
        </authorList>
    </citation>
    <scope>NUCLEOTIDE SEQUENCE</scope>
    <source>
        <strain evidence="17">CBS 379.55</strain>
    </source>
</reference>
<dbReference type="Pfam" id="PF00133">
    <property type="entry name" value="tRNA-synt_1"/>
    <property type="match status" value="1"/>
</dbReference>
<gene>
    <name evidence="17" type="ORF">EI97DRAFT_434220</name>
</gene>
<dbReference type="NCBIfam" id="TIGR00392">
    <property type="entry name" value="ileS"/>
    <property type="match status" value="1"/>
</dbReference>
<dbReference type="InterPro" id="IPR013155">
    <property type="entry name" value="M/V/L/I-tRNA-synth_anticd-bd"/>
</dbReference>